<protein>
    <submittedName>
        <fullName>Gramicidin S synthetase 2, GRSB(GRSB2, GRSB3, GRSB4, gramicidin S synthetase 1, GRSA, gramicidin S synthetase 2 domain 1, GRSB1, gramicidin S SYTHETASE polyprotein, GRS polyprotein)</fullName>
    </submittedName>
</protein>
<dbReference type="GO" id="GO:0043041">
    <property type="term" value="P:amino acid activation for nonribosomal peptide biosynthetic process"/>
    <property type="evidence" value="ECO:0007669"/>
    <property type="project" value="TreeGrafter"/>
</dbReference>
<dbReference type="Gene3D" id="3.40.50.980">
    <property type="match status" value="10"/>
</dbReference>
<dbReference type="PRINTS" id="PR00154">
    <property type="entry name" value="AMPBINDING"/>
</dbReference>
<dbReference type="FunFam" id="2.30.38.10:FF:000001">
    <property type="entry name" value="Non-ribosomal peptide synthetase PvdI"/>
    <property type="match status" value="5"/>
</dbReference>
<dbReference type="Gene3D" id="2.30.38.10">
    <property type="entry name" value="Luciferase, Domain 3"/>
    <property type="match status" value="5"/>
</dbReference>
<proteinExistence type="inferred from homology"/>
<feature type="domain" description="AMP-dependent synthetase/ligase" evidence="5">
    <location>
        <begin position="1"/>
        <end position="321"/>
    </location>
</feature>
<dbReference type="SUPFAM" id="SSF56801">
    <property type="entry name" value="Acetyl-CoA synthetase-like"/>
    <property type="match status" value="5"/>
</dbReference>
<evidence type="ECO:0000256" key="3">
    <source>
        <dbReference type="ARBA" id="ARBA00022450"/>
    </source>
</evidence>
<dbReference type="InterPro" id="IPR020459">
    <property type="entry name" value="AMP-binding"/>
</dbReference>
<keyword evidence="3" id="KW-0596">Phosphopantetheine</keyword>
<dbReference type="PANTHER" id="PTHR45527:SF14">
    <property type="entry name" value="PLIPASTATIN SYNTHASE SUBUNIT B"/>
    <property type="match status" value="1"/>
</dbReference>
<feature type="domain" description="AMP-dependent synthetase/ligase" evidence="5">
    <location>
        <begin position="761"/>
        <end position="1048"/>
    </location>
</feature>
<keyword evidence="4" id="KW-0597">Phosphoprotein</keyword>
<comment type="similarity">
    <text evidence="2">Belongs to the ATP-dependent AMP-binding enzyme family.</text>
</comment>
<dbReference type="GO" id="GO:0005829">
    <property type="term" value="C:cytosol"/>
    <property type="evidence" value="ECO:0007669"/>
    <property type="project" value="TreeGrafter"/>
</dbReference>
<organism>
    <name type="scientific">Bacillus subtilis</name>
    <dbReference type="NCBI Taxonomy" id="1423"/>
    <lineage>
        <taxon>Bacteria</taxon>
        <taxon>Bacillati</taxon>
        <taxon>Bacillota</taxon>
        <taxon>Bacilli</taxon>
        <taxon>Bacillales</taxon>
        <taxon>Bacillaceae</taxon>
        <taxon>Bacillus</taxon>
    </lineage>
</organism>
<evidence type="ECO:0000256" key="2">
    <source>
        <dbReference type="ARBA" id="ARBA00006432"/>
    </source>
</evidence>
<dbReference type="GO" id="GO:0031177">
    <property type="term" value="F:phosphopantetheine binding"/>
    <property type="evidence" value="ECO:0007669"/>
    <property type="project" value="TreeGrafter"/>
</dbReference>
<dbReference type="InterPro" id="IPR010071">
    <property type="entry name" value="AA_adenyl_dom"/>
</dbReference>
<name>Q9R686_BACIU</name>
<evidence type="ECO:0000256" key="4">
    <source>
        <dbReference type="ARBA" id="ARBA00022553"/>
    </source>
</evidence>
<feature type="domain" description="AMP-dependent synthetase/ligase" evidence="5">
    <location>
        <begin position="1497"/>
        <end position="1819"/>
    </location>
</feature>
<reference key="1">
    <citation type="journal article" date="1992" name="FEMS Microbiol. Lett.">
        <title>Identification of putative multifunctional peptide synthetase genes using highly conserved oligonucleotide sequences derived from known synthetases.</title>
        <authorList>
            <person name="Borchert S."/>
            <person name="Patil S.S."/>
            <person name="Marahiel M.A."/>
        </authorList>
    </citation>
    <scope>NUCLEOTIDE SEQUENCE</scope>
</reference>
<feature type="domain" description="AMP-dependent synthetase/ligase" evidence="5">
    <location>
        <begin position="379"/>
        <end position="703"/>
    </location>
</feature>
<dbReference type="Pfam" id="PF00501">
    <property type="entry name" value="AMP-binding"/>
    <property type="match status" value="5"/>
</dbReference>
<feature type="domain" description="AMP-dependent synthetase/ligase" evidence="5">
    <location>
        <begin position="1107"/>
        <end position="1439"/>
    </location>
</feature>
<dbReference type="NCBIfam" id="TIGR01733">
    <property type="entry name" value="AA-adenyl-dom"/>
    <property type="match status" value="5"/>
</dbReference>
<dbReference type="CDD" id="cd05930">
    <property type="entry name" value="A_NRPS"/>
    <property type="match status" value="1"/>
</dbReference>
<dbReference type="FunFam" id="3.40.50.12780:FF:000012">
    <property type="entry name" value="Non-ribosomal peptide synthetase"/>
    <property type="match status" value="3"/>
</dbReference>
<dbReference type="PANTHER" id="PTHR45527">
    <property type="entry name" value="NONRIBOSOMAL PEPTIDE SYNTHETASE"/>
    <property type="match status" value="1"/>
</dbReference>
<evidence type="ECO:0000256" key="1">
    <source>
        <dbReference type="ARBA" id="ARBA00001957"/>
    </source>
</evidence>
<dbReference type="NCBIfam" id="NF003417">
    <property type="entry name" value="PRK04813.1"/>
    <property type="match status" value="5"/>
</dbReference>
<dbReference type="FunFam" id="3.40.50.980:FF:000001">
    <property type="entry name" value="Non-ribosomal peptide synthetase"/>
    <property type="match status" value="5"/>
</dbReference>
<dbReference type="GO" id="GO:0044550">
    <property type="term" value="P:secondary metabolite biosynthetic process"/>
    <property type="evidence" value="ECO:0007669"/>
    <property type="project" value="TreeGrafter"/>
</dbReference>
<dbReference type="InterPro" id="IPR000873">
    <property type="entry name" value="AMP-dep_synth/lig_dom"/>
</dbReference>
<accession>Q9R686</accession>
<dbReference type="InterPro" id="IPR020845">
    <property type="entry name" value="AMP-binding_CS"/>
</dbReference>
<comment type="cofactor">
    <cofactor evidence="1">
        <name>pantetheine 4'-phosphate</name>
        <dbReference type="ChEBI" id="CHEBI:47942"/>
    </cofactor>
</comment>
<dbReference type="CDD" id="cd12117">
    <property type="entry name" value="A_NRPS_Srf_like"/>
    <property type="match status" value="1"/>
</dbReference>
<evidence type="ECO:0000259" key="5">
    <source>
        <dbReference type="Pfam" id="PF00501"/>
    </source>
</evidence>
<dbReference type="PROSITE" id="PS00455">
    <property type="entry name" value="AMP_BINDING"/>
    <property type="match status" value="4"/>
</dbReference>
<sequence>YHELNVKANQLARIFIEKGIGKDTLVGIMMEKSIDLFIGILAVLKAGGAYVPIDIEYPKERIQYILDDSQARMLLTQKHLVHLIHNIQFNGQVEIFEEDTIKIREGTNLHVPSKSTDLAYVIYTSGTTGNPKGTMLEHKGISNLKVFFENSLNVTEKDRIGQFASISFDASVWEMFMALLTGASLYIILKDTINDFVKFEQYINQKEITVITLPPTYVVHLDPERILSIQTLITAGSATSPSLVNKWKEKVTYINAYGPTETTICATTWVATKETIGHSVPIGAPIQNTQIYIVDENLQLKSVGEAGELCIGGEGLARGYWKRPELTSQKFVDNPFVPGEKLYKTGDQARWLSDGNIEYLGRIDNQVKIRGHRVELEEYRELHERSNQLARFLREKGVKKESIIGIMMERSVEMIVGILGILKAGGAFVPIDPEYPKERIGYMLDSVRLVLTQRHLKDKFAFTKETIVIEDPSISHELTEEIDYINESEDLFYIIYTSGTTGKHKRVMLEHKNIVNLLHFTFEKTNINFSDKVLQYTNAVLTCVTKKFFSTLLSGGQLYLIRKETQRDVEQLFDLVKRENIEVLSFPVAFLKFIFNEREFINRFPTCVKHIITAGEQLVVNNEFKRYLHEHNVHLHNHYGPSETHVVTTYTINPEAEIPELPPIGKPISNTWIYILDQEQQLQPQGIVGELYISGANVGRGYLNNQELTAEKFFADPFRPNERMYRTGDLARWLPDGNIEFLGRADHQVKIRGHRIELGEYRELNERANQVARVLRQKGVQPDNIVGLLVERSPEMLVGIMGILKAGGAYLPLDPEYPDCGVRIMLTQQHLLSLVHDEFDCVILDEDSLYKGDSSNLAYIMYTSGSTGKPKGVMVEHRNVIRLVKNTNYVQVREDDRIIQTGAIGFDALTFEVFGSLLHGAELYPVTKDVLLDAEKLHPLFNQLSQGTEEMFAGLRSLIVGGDALSPKHINNVKRKCPNLTMWNGYGPTENTTFSTCFLIDKEYDDNIPIGKAISNSTVYIMDRYGQLQPVGVPGELCVGGDGVARGYMNQPALTEEKFVPNPFAPGERMYRTGDLARWLPDGTIEYLGRIDQQVKIRGYRIEPGEYQELNAKANQLARVLRQKGVQPNSMVGIMVDRSLDMIVGMLGVLKAGGAYVPIDIDYPQERISYMMEDSGAALLLTQQKLTQQIAFSGDILYLDQEEWLHEEASNLEPIARPHYIAYIIYTSGTTGKPKGVMIEHQSYVNVAMAWKDAYRLDTFPVRLLQMASFAFAFDVSAGDFARALLTGGQLIVCPNEVKMDPASLYAIIKKYDITIFEATPALVIPLMEYIYEQKLDISQLQILIVGSDSCSMEDFKTLVSRFGSTIRIVNSYGVTEAALILAIMNQPLSSLHVTGTVPIGKPYANMKMYIMNQYLQIQPVGVIGELCIGGAGVARGYLNRPDLTAEKFVPNPFVPGEKLYRTGDLARWMPDGNVEFLGRNDHQVKIRGIRIELGEYHELNIKANQLARVLREKGVTPNHPVAIMTERSLEMIVGIFSILKAGGAYVPIDPAYPQERIQYLLEDSGAALLLTQSHVLNKLPVDIEWLDLTDEQNYVEDGTNLPFMNQSTDLAYIIYTSGTTGKPKGVMIEHQSIINCLQWRKEEYEFGPGDTALQVFSFAFDGFVASLFAPILAGATSVLPKEEEAKDPVALKKLIASEEITHYYGVPSLFSAILDVSSSKDLQNLRCVTLGGEKLPAQIVKKIKEKNKEIEVNNEYGPTENSVVTTIMRDIQVEQEITIGRPLSNVDVYIVNCNHQLQPVGVVGELCIGGQGLARGYLNKPELTADKFVVNPFVPGERMYKTGDLAKWRSDGMIEYVGRVDEQVKVRGYRIELGE</sequence>